<organism evidence="2 3">
    <name type="scientific">Algoriphagus jejuensis</name>
    <dbReference type="NCBI Taxonomy" id="419934"/>
    <lineage>
        <taxon>Bacteria</taxon>
        <taxon>Pseudomonadati</taxon>
        <taxon>Bacteroidota</taxon>
        <taxon>Cytophagia</taxon>
        <taxon>Cytophagales</taxon>
        <taxon>Cyclobacteriaceae</taxon>
        <taxon>Algoriphagus</taxon>
    </lineage>
</organism>
<accession>A0ABP3YCI1</accession>
<feature type="signal peptide" evidence="1">
    <location>
        <begin position="1"/>
        <end position="29"/>
    </location>
</feature>
<evidence type="ECO:0000313" key="3">
    <source>
        <dbReference type="Proteomes" id="UP001500469"/>
    </source>
</evidence>
<reference evidence="3" key="1">
    <citation type="journal article" date="2019" name="Int. J. Syst. Evol. Microbiol.">
        <title>The Global Catalogue of Microorganisms (GCM) 10K type strain sequencing project: providing services to taxonomists for standard genome sequencing and annotation.</title>
        <authorList>
            <consortium name="The Broad Institute Genomics Platform"/>
            <consortium name="The Broad Institute Genome Sequencing Center for Infectious Disease"/>
            <person name="Wu L."/>
            <person name="Ma J."/>
        </authorList>
    </citation>
    <scope>NUCLEOTIDE SEQUENCE [LARGE SCALE GENOMIC DNA]</scope>
    <source>
        <strain evidence="3">JCM 16112</strain>
    </source>
</reference>
<protein>
    <submittedName>
        <fullName evidence="2">Uncharacterized protein</fullName>
    </submittedName>
</protein>
<sequence>MKRLATYRRLLFQTLIAAVLCTLSQTSFAQRISFSIWTGSDDIVLTSVNASPELNFNLKQPLITSGTSVDINLVDNQAVAFRIEAPENFDLTVDVDAPLFLTFADDPLETIPFQVRVAYNNQMPGNEMVGKTGAIELPAGFTNVTFPVNRRTAGAPGPPPNPLTGEEVRNKATAYLYIYGSLGPVGSVPAGNYSAQITINLSFSSYD</sequence>
<name>A0ABP3YCI1_9BACT</name>
<feature type="chain" id="PRO_5047163487" evidence="1">
    <location>
        <begin position="30"/>
        <end position="207"/>
    </location>
</feature>
<keyword evidence="3" id="KW-1185">Reference proteome</keyword>
<keyword evidence="1" id="KW-0732">Signal</keyword>
<dbReference type="Proteomes" id="UP001500469">
    <property type="component" value="Unassembled WGS sequence"/>
</dbReference>
<dbReference type="EMBL" id="BAAAFI010000004">
    <property type="protein sequence ID" value="GAA0878301.1"/>
    <property type="molecule type" value="Genomic_DNA"/>
</dbReference>
<comment type="caution">
    <text evidence="2">The sequence shown here is derived from an EMBL/GenBank/DDBJ whole genome shotgun (WGS) entry which is preliminary data.</text>
</comment>
<evidence type="ECO:0000256" key="1">
    <source>
        <dbReference type="SAM" id="SignalP"/>
    </source>
</evidence>
<evidence type="ECO:0000313" key="2">
    <source>
        <dbReference type="EMBL" id="GAA0878301.1"/>
    </source>
</evidence>
<dbReference type="RefSeq" id="WP_343849597.1">
    <property type="nucleotide sequence ID" value="NZ_BAAAFI010000004.1"/>
</dbReference>
<gene>
    <name evidence="2" type="ORF">GCM10009119_12690</name>
</gene>
<proteinExistence type="predicted"/>